<dbReference type="Proteomes" id="UP000019434">
    <property type="component" value="Chromosome"/>
</dbReference>
<feature type="domain" description="ABC transporter" evidence="5">
    <location>
        <begin position="9"/>
        <end position="233"/>
    </location>
</feature>
<dbReference type="InterPro" id="IPR027417">
    <property type="entry name" value="P-loop_NTPase"/>
</dbReference>
<dbReference type="STRING" id="195522.BD01_1575"/>
<keyword evidence="6" id="KW-0689">Ribosomal protein</keyword>
<dbReference type="InterPro" id="IPR003439">
    <property type="entry name" value="ABC_transporter-like_ATP-bd"/>
</dbReference>
<evidence type="ECO:0000256" key="2">
    <source>
        <dbReference type="ARBA" id="ARBA00022448"/>
    </source>
</evidence>
<keyword evidence="4" id="KW-0067">ATP-binding</keyword>
<reference evidence="6 7" key="1">
    <citation type="submission" date="2014-02" db="EMBL/GenBank/DDBJ databases">
        <title>Genome Sequence of an Hyperthermophilic Archaeon, Thermococcus nautili 30-1, producing viral vesicles.</title>
        <authorList>
            <person name="Oberto J."/>
            <person name="Gaudin M."/>
            <person name="Cossu M."/>
            <person name="Gorlas A."/>
            <person name="Slesarev A."/>
            <person name="Marguet E."/>
            <person name="Forterre P."/>
        </authorList>
    </citation>
    <scope>NUCLEOTIDE SEQUENCE [LARGE SCALE GENOMIC DNA]</scope>
    <source>
        <strain evidence="6 7">30-1</strain>
    </source>
</reference>
<dbReference type="SMART" id="SM00382">
    <property type="entry name" value="AAA"/>
    <property type="match status" value="1"/>
</dbReference>
<keyword evidence="6" id="KW-0687">Ribonucleoprotein</keyword>
<dbReference type="KEGG" id="tnu:BD01_1575"/>
<dbReference type="EMBL" id="CP007264">
    <property type="protein sequence ID" value="AHL23180.1"/>
    <property type="molecule type" value="Genomic_DNA"/>
</dbReference>
<dbReference type="GO" id="GO:0005840">
    <property type="term" value="C:ribosome"/>
    <property type="evidence" value="ECO:0007669"/>
    <property type="project" value="UniProtKB-KW"/>
</dbReference>
<dbReference type="PROSITE" id="PS50893">
    <property type="entry name" value="ABC_TRANSPORTER_2"/>
    <property type="match status" value="1"/>
</dbReference>
<dbReference type="InterPro" id="IPR017871">
    <property type="entry name" value="ABC_transporter-like_CS"/>
</dbReference>
<dbReference type="eggNOG" id="arCOG00194">
    <property type="taxonomic scope" value="Archaea"/>
</dbReference>
<protein>
    <submittedName>
        <fullName evidence="6">Ribosomal protein S16</fullName>
    </submittedName>
</protein>
<dbReference type="PROSITE" id="PS00211">
    <property type="entry name" value="ABC_TRANSPORTER_1"/>
    <property type="match status" value="1"/>
</dbReference>
<name>W8P6N0_9EURY</name>
<dbReference type="AlphaFoldDB" id="W8P6N0"/>
<accession>W8P6N0</accession>
<evidence type="ECO:0000256" key="3">
    <source>
        <dbReference type="ARBA" id="ARBA00022741"/>
    </source>
</evidence>
<dbReference type="GO" id="GO:0005524">
    <property type="term" value="F:ATP binding"/>
    <property type="evidence" value="ECO:0007669"/>
    <property type="project" value="UniProtKB-KW"/>
</dbReference>
<keyword evidence="3" id="KW-0547">Nucleotide-binding</keyword>
<dbReference type="PANTHER" id="PTHR43335">
    <property type="entry name" value="ABC TRANSPORTER, ATP-BINDING PROTEIN"/>
    <property type="match status" value="1"/>
</dbReference>
<dbReference type="PANTHER" id="PTHR43335:SF4">
    <property type="entry name" value="ABC TRANSPORTER, ATP-BINDING PROTEIN"/>
    <property type="match status" value="1"/>
</dbReference>
<dbReference type="HOGENOM" id="CLU_000604_1_2_2"/>
<dbReference type="Pfam" id="PF00005">
    <property type="entry name" value="ABC_tran"/>
    <property type="match status" value="1"/>
</dbReference>
<sequence length="235" mass="26194">MGVEEVKVVEVRNLRKSLGGREVLRGVNLEVERGEIHGFLGPNGAGKTTTLRNLLGLLRPDAGEVRVFGREPSRDMFRRVGVMFEYEVLNPDWTVIENLLFCSYARGLGEAEAREALERVGFGREHWDKKFKELSKGMKRRVSLASALVHDPELLILDEPTSGLDPTARIEIRTLLLKLKEDGKTVLFSSHDLAEVQKVADRVTVIAGGVTRAVFKVAEVEDLEEAYVEAVGVRT</sequence>
<keyword evidence="7" id="KW-1185">Reference proteome</keyword>
<organism evidence="6 7">
    <name type="scientific">Thermococcus nautili</name>
    <dbReference type="NCBI Taxonomy" id="195522"/>
    <lineage>
        <taxon>Archaea</taxon>
        <taxon>Methanobacteriati</taxon>
        <taxon>Methanobacteriota</taxon>
        <taxon>Thermococci</taxon>
        <taxon>Thermococcales</taxon>
        <taxon>Thermococcaceae</taxon>
        <taxon>Thermococcus</taxon>
    </lineage>
</organism>
<comment type="similarity">
    <text evidence="1">Belongs to the ABC transporter superfamily.</text>
</comment>
<dbReference type="SUPFAM" id="SSF52540">
    <property type="entry name" value="P-loop containing nucleoside triphosphate hydrolases"/>
    <property type="match status" value="1"/>
</dbReference>
<evidence type="ECO:0000313" key="6">
    <source>
        <dbReference type="EMBL" id="AHL23180.1"/>
    </source>
</evidence>
<evidence type="ECO:0000259" key="5">
    <source>
        <dbReference type="PROSITE" id="PS50893"/>
    </source>
</evidence>
<gene>
    <name evidence="6" type="ORF">BD01_1575</name>
</gene>
<dbReference type="GO" id="GO:0016887">
    <property type="term" value="F:ATP hydrolysis activity"/>
    <property type="evidence" value="ECO:0007669"/>
    <property type="project" value="InterPro"/>
</dbReference>
<keyword evidence="2" id="KW-0813">Transport</keyword>
<dbReference type="InterPro" id="IPR003593">
    <property type="entry name" value="AAA+_ATPase"/>
</dbReference>
<evidence type="ECO:0000256" key="1">
    <source>
        <dbReference type="ARBA" id="ARBA00005417"/>
    </source>
</evidence>
<dbReference type="CDD" id="cd03230">
    <property type="entry name" value="ABC_DR_subfamily_A"/>
    <property type="match status" value="1"/>
</dbReference>
<evidence type="ECO:0000313" key="7">
    <source>
        <dbReference type="Proteomes" id="UP000019434"/>
    </source>
</evidence>
<evidence type="ECO:0000256" key="4">
    <source>
        <dbReference type="ARBA" id="ARBA00022840"/>
    </source>
</evidence>
<proteinExistence type="inferred from homology"/>
<dbReference type="Gene3D" id="3.40.50.300">
    <property type="entry name" value="P-loop containing nucleotide triphosphate hydrolases"/>
    <property type="match status" value="1"/>
</dbReference>